<dbReference type="OrthoDB" id="8819525at2759"/>
<keyword evidence="1" id="KW-0040">ANK repeat</keyword>
<dbReference type="EMBL" id="CACVKT020009132">
    <property type="protein sequence ID" value="CAC5420393.1"/>
    <property type="molecule type" value="Genomic_DNA"/>
</dbReference>
<dbReference type="Gene3D" id="1.25.40.20">
    <property type="entry name" value="Ankyrin repeat-containing domain"/>
    <property type="match status" value="1"/>
</dbReference>
<organism evidence="4 5">
    <name type="scientific">Mytilus coruscus</name>
    <name type="common">Sea mussel</name>
    <dbReference type="NCBI Taxonomy" id="42192"/>
    <lineage>
        <taxon>Eukaryota</taxon>
        <taxon>Metazoa</taxon>
        <taxon>Spiralia</taxon>
        <taxon>Lophotrochozoa</taxon>
        <taxon>Mollusca</taxon>
        <taxon>Bivalvia</taxon>
        <taxon>Autobranchia</taxon>
        <taxon>Pteriomorphia</taxon>
        <taxon>Mytilida</taxon>
        <taxon>Mytiloidea</taxon>
        <taxon>Mytilidae</taxon>
        <taxon>Mytilinae</taxon>
        <taxon>Mytilus</taxon>
    </lineage>
</organism>
<evidence type="ECO:0000313" key="5">
    <source>
        <dbReference type="Proteomes" id="UP000507470"/>
    </source>
</evidence>
<dbReference type="PRINTS" id="PR01415">
    <property type="entry name" value="ANKYRIN"/>
</dbReference>
<dbReference type="PROSITE" id="PS50088">
    <property type="entry name" value="ANK_REPEAT"/>
    <property type="match status" value="3"/>
</dbReference>
<evidence type="ECO:0000259" key="3">
    <source>
        <dbReference type="Pfam" id="PF13843"/>
    </source>
</evidence>
<proteinExistence type="predicted"/>
<name>A0A6J8EKG3_MYTCO</name>
<feature type="repeat" description="ANK" evidence="1">
    <location>
        <begin position="8"/>
        <end position="40"/>
    </location>
</feature>
<evidence type="ECO:0000256" key="1">
    <source>
        <dbReference type="PROSITE-ProRule" id="PRU00023"/>
    </source>
</evidence>
<dbReference type="Pfam" id="PF13843">
    <property type="entry name" value="DDE_Tnp_1_7"/>
    <property type="match status" value="1"/>
</dbReference>
<dbReference type="Pfam" id="PF12796">
    <property type="entry name" value="Ank_2"/>
    <property type="match status" value="1"/>
</dbReference>
<reference evidence="4 5" key="1">
    <citation type="submission" date="2020-06" db="EMBL/GenBank/DDBJ databases">
        <authorList>
            <person name="Li R."/>
            <person name="Bekaert M."/>
        </authorList>
    </citation>
    <scope>NUCLEOTIDE SEQUENCE [LARGE SCALE GENOMIC DNA]</scope>
    <source>
        <strain evidence="5">wild</strain>
    </source>
</reference>
<dbReference type="PANTHER" id="PTHR46599">
    <property type="entry name" value="PIGGYBAC TRANSPOSABLE ELEMENT-DERIVED PROTEIN 4"/>
    <property type="match status" value="1"/>
</dbReference>
<feature type="region of interest" description="Disordered" evidence="2">
    <location>
        <begin position="140"/>
        <end position="163"/>
    </location>
</feature>
<evidence type="ECO:0000313" key="4">
    <source>
        <dbReference type="EMBL" id="CAC5420393.1"/>
    </source>
</evidence>
<dbReference type="Proteomes" id="UP000507470">
    <property type="component" value="Unassembled WGS sequence"/>
</dbReference>
<dbReference type="InterPro" id="IPR002110">
    <property type="entry name" value="Ankyrin_rpt"/>
</dbReference>
<keyword evidence="5" id="KW-1185">Reference proteome</keyword>
<evidence type="ECO:0000256" key="2">
    <source>
        <dbReference type="SAM" id="MobiDB-lite"/>
    </source>
</evidence>
<gene>
    <name evidence="4" type="ORF">MCOR_52616</name>
</gene>
<dbReference type="PROSITE" id="PS50297">
    <property type="entry name" value="ANK_REP_REGION"/>
    <property type="match status" value="3"/>
</dbReference>
<dbReference type="InterPro" id="IPR036770">
    <property type="entry name" value="Ankyrin_rpt-contain_sf"/>
</dbReference>
<protein>
    <recommendedName>
        <fullName evidence="3">PiggyBac transposable element-derived protein domain-containing protein</fullName>
    </recommendedName>
</protein>
<feature type="repeat" description="ANK" evidence="1">
    <location>
        <begin position="41"/>
        <end position="73"/>
    </location>
</feature>
<dbReference type="InterPro" id="IPR029526">
    <property type="entry name" value="PGBD"/>
</dbReference>
<feature type="repeat" description="ANK" evidence="1">
    <location>
        <begin position="75"/>
        <end position="107"/>
    </location>
</feature>
<dbReference type="PANTHER" id="PTHR46599:SF2">
    <property type="entry name" value="PIGGYBAC TRANSPOSABLE ELEMENT-DERIVED PROTEIN 4-LIKE"/>
    <property type="match status" value="1"/>
</dbReference>
<accession>A0A6J8EKG3</accession>
<sequence length="496" mass="56166">MINTGDRFDYDPLHVAAMKGFLQVLKILIENEADVDSKNEEEQTPLHLAADSGRTNCVRELLNADHSAANDEDENSNTPLHLAALSGHSKVANLLLNNGADVSASSDEDEFEGFTPEDVIQSIEKGAQLQQINDDELSDISFDEGDEDESQSESGSDDSEDEWTDALSQIDLPVFTESVGPTTAMTADRNELDFLNLMFPTVIFEILVAQTNLYAKQLQEKAGKPDTQWSDTTVVEMKAYIGIRLYMSILQLPTMEMYWSKDFMFGNLFVPNIMPRDRFDKLCQYFHANDKTTNPPRGIPGHDCLHHVRTILEIVNKNCIDNYKPHQNTSVDEAMIAFRGRLGFRQYLLAKPTKYGIKVWMRADSENGYCNEFDIYTGKTGDTQNHELGLTSRVVVNLTRRLENKNHIVNIDNYFTSFDLFKILKGKKIYTRGTARSNRKNFPKALHAKCVKNPGEKKVVQRGRITAYAWKDKKVIFFLSSADDPTLDNLQVQCTM</sequence>
<feature type="domain" description="PiggyBac transposable element-derived protein" evidence="3">
    <location>
        <begin position="193"/>
        <end position="486"/>
    </location>
</feature>
<dbReference type="SUPFAM" id="SSF48403">
    <property type="entry name" value="Ankyrin repeat"/>
    <property type="match status" value="1"/>
</dbReference>
<dbReference type="SMART" id="SM00248">
    <property type="entry name" value="ANK"/>
    <property type="match status" value="3"/>
</dbReference>
<dbReference type="AlphaFoldDB" id="A0A6J8EKG3"/>